<dbReference type="SUPFAM" id="SSF55200">
    <property type="entry name" value="Translation initiation factor IF3, C-terminal domain"/>
    <property type="match status" value="1"/>
</dbReference>
<evidence type="ECO:0000256" key="3">
    <source>
        <dbReference type="ARBA" id="ARBA00022917"/>
    </source>
</evidence>
<dbReference type="Gene3D" id="3.10.20.80">
    <property type="entry name" value="Translation initiation factor 3 (IF-3), N-terminal domain"/>
    <property type="match status" value="1"/>
</dbReference>
<dbReference type="PANTHER" id="PTHR10938:SF0">
    <property type="entry name" value="TRANSLATION INITIATION FACTOR IF-3, MITOCHONDRIAL"/>
    <property type="match status" value="1"/>
</dbReference>
<dbReference type="InterPro" id="IPR036787">
    <property type="entry name" value="T_IF-3_N_sf"/>
</dbReference>
<comment type="subunit">
    <text evidence="4">Monomer.</text>
</comment>
<keyword evidence="10" id="KW-1185">Reference proteome</keyword>
<accession>A0ABR7E1R3</accession>
<reference evidence="9 10" key="1">
    <citation type="submission" date="2020-08" db="EMBL/GenBank/DDBJ databases">
        <title>Genome public.</title>
        <authorList>
            <person name="Liu C."/>
            <person name="Sun Q."/>
        </authorList>
    </citation>
    <scope>NUCLEOTIDE SEQUENCE [LARGE SCALE GENOMIC DNA]</scope>
    <source>
        <strain evidence="9 10">BX2</strain>
    </source>
</reference>
<evidence type="ECO:0000256" key="4">
    <source>
        <dbReference type="HAMAP-Rule" id="MF_00080"/>
    </source>
</evidence>
<dbReference type="InterPro" id="IPR001288">
    <property type="entry name" value="Translation_initiation_fac_3"/>
</dbReference>
<dbReference type="EMBL" id="JACOOI010000012">
    <property type="protein sequence ID" value="MBC5643695.1"/>
    <property type="molecule type" value="Genomic_DNA"/>
</dbReference>
<evidence type="ECO:0000259" key="7">
    <source>
        <dbReference type="Pfam" id="PF00707"/>
    </source>
</evidence>
<dbReference type="Pfam" id="PF00707">
    <property type="entry name" value="IF3_C"/>
    <property type="match status" value="1"/>
</dbReference>
<dbReference type="RefSeq" id="WP_128133451.1">
    <property type="nucleotide sequence ID" value="NZ_JACOOI010000012.1"/>
</dbReference>
<evidence type="ECO:0000313" key="9">
    <source>
        <dbReference type="EMBL" id="MBC5643695.1"/>
    </source>
</evidence>
<keyword evidence="2 4" id="KW-0396">Initiation factor</keyword>
<dbReference type="GO" id="GO:0003743">
    <property type="term" value="F:translation initiation factor activity"/>
    <property type="evidence" value="ECO:0007669"/>
    <property type="project" value="UniProtKB-KW"/>
</dbReference>
<evidence type="ECO:0000313" key="10">
    <source>
        <dbReference type="Proteomes" id="UP000644010"/>
    </source>
</evidence>
<keyword evidence="3 4" id="KW-0648">Protein biosynthesis</keyword>
<evidence type="ECO:0000256" key="6">
    <source>
        <dbReference type="SAM" id="MobiDB-lite"/>
    </source>
</evidence>
<comment type="caution">
    <text evidence="9">The sequence shown here is derived from an EMBL/GenBank/DDBJ whole genome shotgun (WGS) entry which is preliminary data.</text>
</comment>
<dbReference type="PANTHER" id="PTHR10938">
    <property type="entry name" value="TRANSLATION INITIATION FACTOR IF-3"/>
    <property type="match status" value="1"/>
</dbReference>
<feature type="compositionally biased region" description="Basic and acidic residues" evidence="6">
    <location>
        <begin position="205"/>
        <end position="216"/>
    </location>
</feature>
<feature type="domain" description="Translation initiation factor 3 C-terminal" evidence="7">
    <location>
        <begin position="87"/>
        <end position="172"/>
    </location>
</feature>
<sequence length="216" mass="24342">MKNDNLKEQYRINERIRVREVRLVGDNVEQGVFPTSQALKMAEDQGLDLVEISPNAAPPVCKITDYQKFLYQQKKRQKEQKAKSVKVVVKEIRFGPQTDDHDYNFKLKHAKGFLEEGSKVKAYVFFKGRSILFKEQGEVLLLRFANDLEDYGKVEQLPVLEGKRMIIMLTPKKAGAPATAAAPKPASAGSGPAKPVVKKVITLKPRTESDAEENKE</sequence>
<dbReference type="HAMAP" id="MF_00080">
    <property type="entry name" value="IF_3"/>
    <property type="match status" value="1"/>
</dbReference>
<name>A0ABR7E1R3_9BACT</name>
<evidence type="ECO:0000256" key="5">
    <source>
        <dbReference type="NCBIfam" id="TIGR00168"/>
    </source>
</evidence>
<dbReference type="InterPro" id="IPR036788">
    <property type="entry name" value="T_IF-3_C_sf"/>
</dbReference>
<organism evidence="9 10">
    <name type="scientific">Parabacteroides segnis</name>
    <dbReference type="NCBI Taxonomy" id="2763058"/>
    <lineage>
        <taxon>Bacteria</taxon>
        <taxon>Pseudomonadati</taxon>
        <taxon>Bacteroidota</taxon>
        <taxon>Bacteroidia</taxon>
        <taxon>Bacteroidales</taxon>
        <taxon>Tannerellaceae</taxon>
        <taxon>Parabacteroides</taxon>
    </lineage>
</organism>
<dbReference type="Pfam" id="PF05198">
    <property type="entry name" value="IF3_N"/>
    <property type="match status" value="1"/>
</dbReference>
<evidence type="ECO:0000256" key="2">
    <source>
        <dbReference type="ARBA" id="ARBA00022540"/>
    </source>
</evidence>
<dbReference type="Gene3D" id="3.30.110.10">
    <property type="entry name" value="Translation initiation factor 3 (IF-3), C-terminal domain"/>
    <property type="match status" value="1"/>
</dbReference>
<feature type="region of interest" description="Disordered" evidence="6">
    <location>
        <begin position="177"/>
        <end position="216"/>
    </location>
</feature>
<dbReference type="Proteomes" id="UP000644010">
    <property type="component" value="Unassembled WGS sequence"/>
</dbReference>
<feature type="domain" description="Translation initiation factor 3 N-terminal" evidence="8">
    <location>
        <begin position="12"/>
        <end position="80"/>
    </location>
</feature>
<evidence type="ECO:0000256" key="1">
    <source>
        <dbReference type="ARBA" id="ARBA00005439"/>
    </source>
</evidence>
<comment type="function">
    <text evidence="4">IF-3 binds to the 30S ribosomal subunit and shifts the equilibrium between 70S ribosomes and their 50S and 30S subunits in favor of the free subunits, thus enhancing the availability of 30S subunits on which protein synthesis initiation begins.</text>
</comment>
<comment type="subcellular location">
    <subcellularLocation>
        <location evidence="4">Cytoplasm</location>
    </subcellularLocation>
</comment>
<dbReference type="SUPFAM" id="SSF54364">
    <property type="entry name" value="Translation initiation factor IF3, N-terminal domain"/>
    <property type="match status" value="1"/>
</dbReference>
<comment type="similarity">
    <text evidence="1 4">Belongs to the IF-3 family.</text>
</comment>
<proteinExistence type="inferred from homology"/>
<keyword evidence="4" id="KW-0963">Cytoplasm</keyword>
<feature type="compositionally biased region" description="Low complexity" evidence="6">
    <location>
        <begin position="177"/>
        <end position="195"/>
    </location>
</feature>
<dbReference type="InterPro" id="IPR019815">
    <property type="entry name" value="Translation_initiation_fac_3_C"/>
</dbReference>
<dbReference type="NCBIfam" id="TIGR00168">
    <property type="entry name" value="infC"/>
    <property type="match status" value="1"/>
</dbReference>
<dbReference type="InterPro" id="IPR019814">
    <property type="entry name" value="Translation_initiation_fac_3_N"/>
</dbReference>
<gene>
    <name evidence="4" type="primary">infC</name>
    <name evidence="9" type="ORF">H8S77_12440</name>
</gene>
<evidence type="ECO:0000259" key="8">
    <source>
        <dbReference type="Pfam" id="PF05198"/>
    </source>
</evidence>
<protein>
    <recommendedName>
        <fullName evidence="4 5">Translation initiation factor IF-3</fullName>
    </recommendedName>
</protein>